<gene>
    <name evidence="11" type="ORF">BR63_11585</name>
</gene>
<name>A0A7G6E8K3_THEFR</name>
<feature type="transmembrane region" description="Helical" evidence="9">
    <location>
        <begin position="194"/>
        <end position="216"/>
    </location>
</feature>
<dbReference type="InterPro" id="IPR043429">
    <property type="entry name" value="ArtM/GltK/GlnP/TcyL/YhdX-like"/>
</dbReference>
<proteinExistence type="inferred from homology"/>
<dbReference type="PROSITE" id="PS50928">
    <property type="entry name" value="ABC_TM1"/>
    <property type="match status" value="1"/>
</dbReference>
<accession>A0A7G6E8K3</accession>
<dbReference type="CDD" id="cd06261">
    <property type="entry name" value="TM_PBP2"/>
    <property type="match status" value="1"/>
</dbReference>
<dbReference type="RefSeq" id="WP_034420431.1">
    <property type="nucleotide sequence ID" value="NZ_CP045798.1"/>
</dbReference>
<feature type="transmembrane region" description="Helical" evidence="9">
    <location>
        <begin position="20"/>
        <end position="42"/>
    </location>
</feature>
<evidence type="ECO:0000256" key="6">
    <source>
        <dbReference type="ARBA" id="ARBA00022970"/>
    </source>
</evidence>
<dbReference type="GO" id="GO:0022857">
    <property type="term" value="F:transmembrane transporter activity"/>
    <property type="evidence" value="ECO:0007669"/>
    <property type="project" value="InterPro"/>
</dbReference>
<keyword evidence="4" id="KW-1003">Cell membrane</keyword>
<dbReference type="FunFam" id="1.10.3720.10:FF:000033">
    <property type="entry name" value="Polar amino acid ABC transporter permease"/>
    <property type="match status" value="1"/>
</dbReference>
<evidence type="ECO:0000256" key="2">
    <source>
        <dbReference type="ARBA" id="ARBA00010072"/>
    </source>
</evidence>
<evidence type="ECO:0000256" key="1">
    <source>
        <dbReference type="ARBA" id="ARBA00004651"/>
    </source>
</evidence>
<dbReference type="OrthoDB" id="9787841at2"/>
<keyword evidence="12" id="KW-1185">Reference proteome</keyword>
<dbReference type="PANTHER" id="PTHR30614">
    <property type="entry name" value="MEMBRANE COMPONENT OF AMINO ACID ABC TRANSPORTER"/>
    <property type="match status" value="1"/>
</dbReference>
<protein>
    <submittedName>
        <fullName evidence="11">ABC transporter permease subunit</fullName>
    </submittedName>
</protein>
<evidence type="ECO:0000256" key="4">
    <source>
        <dbReference type="ARBA" id="ARBA00022475"/>
    </source>
</evidence>
<evidence type="ECO:0000256" key="8">
    <source>
        <dbReference type="ARBA" id="ARBA00023136"/>
    </source>
</evidence>
<dbReference type="KEGG" id="tfr:BR63_11585"/>
<dbReference type="SUPFAM" id="SSF161098">
    <property type="entry name" value="MetI-like"/>
    <property type="match status" value="1"/>
</dbReference>
<evidence type="ECO:0000313" key="11">
    <source>
        <dbReference type="EMBL" id="QNB48407.1"/>
    </source>
</evidence>
<keyword evidence="6" id="KW-0029">Amino-acid transport</keyword>
<comment type="similarity">
    <text evidence="2">Belongs to the binding-protein-dependent transport system permease family. HisMQ subfamily.</text>
</comment>
<dbReference type="EMBL" id="CP045798">
    <property type="protein sequence ID" value="QNB48407.1"/>
    <property type="molecule type" value="Genomic_DNA"/>
</dbReference>
<dbReference type="Gene3D" id="1.10.3720.10">
    <property type="entry name" value="MetI-like"/>
    <property type="match status" value="1"/>
</dbReference>
<reference evidence="11 12" key="1">
    <citation type="journal article" date="2019" name="Front. Microbiol.">
        <title>Thermoanaerosceptrum fracticalcis gen. nov. sp. nov., a Novel Fumarate-Fermenting Microorganism From a Deep Fractured Carbonate Aquifer of the US Great Basin.</title>
        <authorList>
            <person name="Hamilton-Brehm S.D."/>
            <person name="Stewart L.E."/>
            <person name="Zavarin M."/>
            <person name="Caldwell M."/>
            <person name="Lawson P.A."/>
            <person name="Onstott T.C."/>
            <person name="Grzymski J."/>
            <person name="Neveux I."/>
            <person name="Lollar B.S."/>
            <person name="Russell C.E."/>
            <person name="Moser D.P."/>
        </authorList>
    </citation>
    <scope>NUCLEOTIDE SEQUENCE [LARGE SCALE GENOMIC DNA]</scope>
    <source>
        <strain evidence="11 12">DRI-13</strain>
    </source>
</reference>
<evidence type="ECO:0000259" key="10">
    <source>
        <dbReference type="PROSITE" id="PS50928"/>
    </source>
</evidence>
<dbReference type="GO" id="GO:0043190">
    <property type="term" value="C:ATP-binding cassette (ABC) transporter complex"/>
    <property type="evidence" value="ECO:0007669"/>
    <property type="project" value="InterPro"/>
</dbReference>
<evidence type="ECO:0000256" key="3">
    <source>
        <dbReference type="ARBA" id="ARBA00022448"/>
    </source>
</evidence>
<dbReference type="InterPro" id="IPR010065">
    <property type="entry name" value="AA_ABC_transptr_permease_3TM"/>
</dbReference>
<dbReference type="InterPro" id="IPR035906">
    <property type="entry name" value="MetI-like_sf"/>
</dbReference>
<dbReference type="PANTHER" id="PTHR30614:SF20">
    <property type="entry name" value="GLUTAMINE TRANSPORT SYSTEM PERMEASE PROTEIN GLNP"/>
    <property type="match status" value="1"/>
</dbReference>
<dbReference type="AlphaFoldDB" id="A0A7G6E8K3"/>
<evidence type="ECO:0000256" key="7">
    <source>
        <dbReference type="ARBA" id="ARBA00022989"/>
    </source>
</evidence>
<dbReference type="GO" id="GO:0006865">
    <property type="term" value="P:amino acid transport"/>
    <property type="evidence" value="ECO:0007669"/>
    <property type="project" value="UniProtKB-KW"/>
</dbReference>
<evidence type="ECO:0000256" key="5">
    <source>
        <dbReference type="ARBA" id="ARBA00022692"/>
    </source>
</evidence>
<keyword evidence="8 9" id="KW-0472">Membrane</keyword>
<evidence type="ECO:0000313" key="12">
    <source>
        <dbReference type="Proteomes" id="UP000515847"/>
    </source>
</evidence>
<keyword evidence="3 9" id="KW-0813">Transport</keyword>
<dbReference type="InterPro" id="IPR000515">
    <property type="entry name" value="MetI-like"/>
</dbReference>
<evidence type="ECO:0000256" key="9">
    <source>
        <dbReference type="RuleBase" id="RU363032"/>
    </source>
</evidence>
<dbReference type="Proteomes" id="UP000515847">
    <property type="component" value="Chromosome"/>
</dbReference>
<keyword evidence="5 9" id="KW-0812">Transmembrane</keyword>
<dbReference type="Pfam" id="PF00528">
    <property type="entry name" value="BPD_transp_1"/>
    <property type="match status" value="1"/>
</dbReference>
<organism evidence="11 12">
    <name type="scientific">Thermanaerosceptrum fracticalcis</name>
    <dbReference type="NCBI Taxonomy" id="1712410"/>
    <lineage>
        <taxon>Bacteria</taxon>
        <taxon>Bacillati</taxon>
        <taxon>Bacillota</taxon>
        <taxon>Clostridia</taxon>
        <taxon>Eubacteriales</taxon>
        <taxon>Peptococcaceae</taxon>
        <taxon>Thermanaerosceptrum</taxon>
    </lineage>
</organism>
<comment type="subcellular location">
    <subcellularLocation>
        <location evidence="1 9">Cell membrane</location>
        <topology evidence="1 9">Multi-pass membrane protein</topology>
    </subcellularLocation>
</comment>
<dbReference type="NCBIfam" id="TIGR01726">
    <property type="entry name" value="HEQRo_perm_3TM"/>
    <property type="match status" value="1"/>
</dbReference>
<sequence length="227" mass="25145">MNFTEIFIEALPNLFEGALTTIWITAFAVFIGVMIGLFMGLARLSHNVIIKTLAIMYIDFIRGTPLLVQIFIIYFGIPNLLYMLTHQQHPIDAYVAAIAACGINSGAYVAEIVRAGIQSIDRGQMEAARSLGMTHNQAMKYIILPQAFKRIIPPLGNEFIAMLKDTSLLSAIGITELTRQGQLYIAITAAPFPVYAGVLLMYLVMTLSISRLVAFTERRLAKSDRRA</sequence>
<feature type="domain" description="ABC transmembrane type-1" evidence="10">
    <location>
        <begin position="18"/>
        <end position="213"/>
    </location>
</feature>
<feature type="transmembrane region" description="Helical" evidence="9">
    <location>
        <begin position="54"/>
        <end position="77"/>
    </location>
</feature>
<keyword evidence="7 9" id="KW-1133">Transmembrane helix</keyword>